<dbReference type="AlphaFoldDB" id="A0A1J1IU24"/>
<organism evidence="2 3">
    <name type="scientific">Clunio marinus</name>
    <dbReference type="NCBI Taxonomy" id="568069"/>
    <lineage>
        <taxon>Eukaryota</taxon>
        <taxon>Metazoa</taxon>
        <taxon>Ecdysozoa</taxon>
        <taxon>Arthropoda</taxon>
        <taxon>Hexapoda</taxon>
        <taxon>Insecta</taxon>
        <taxon>Pterygota</taxon>
        <taxon>Neoptera</taxon>
        <taxon>Endopterygota</taxon>
        <taxon>Diptera</taxon>
        <taxon>Nematocera</taxon>
        <taxon>Chironomoidea</taxon>
        <taxon>Chironomidae</taxon>
        <taxon>Clunio</taxon>
    </lineage>
</organism>
<keyword evidence="3" id="KW-1185">Reference proteome</keyword>
<evidence type="ECO:0000313" key="3">
    <source>
        <dbReference type="Proteomes" id="UP000183832"/>
    </source>
</evidence>
<gene>
    <name evidence="2" type="ORF">CLUMA_CG016711</name>
</gene>
<keyword evidence="1" id="KW-0812">Transmembrane</keyword>
<keyword evidence="1" id="KW-0472">Membrane</keyword>
<evidence type="ECO:0000256" key="1">
    <source>
        <dbReference type="SAM" id="Phobius"/>
    </source>
</evidence>
<evidence type="ECO:0000313" key="2">
    <source>
        <dbReference type="EMBL" id="CRL03763.1"/>
    </source>
</evidence>
<name>A0A1J1IU24_9DIPT</name>
<dbReference type="Proteomes" id="UP000183832">
    <property type="component" value="Unassembled WGS sequence"/>
</dbReference>
<accession>A0A1J1IU24</accession>
<sequence length="72" mass="8422">MPLNDGSVDEVDINKMKKKTDENKKEKNEINKILFSSDMLFVNFLFCVHLTTFCELNFVGHNKKLVRVVRFA</sequence>
<dbReference type="EMBL" id="CVRI01000059">
    <property type="protein sequence ID" value="CRL03763.1"/>
    <property type="molecule type" value="Genomic_DNA"/>
</dbReference>
<proteinExistence type="predicted"/>
<keyword evidence="1" id="KW-1133">Transmembrane helix</keyword>
<reference evidence="2 3" key="1">
    <citation type="submission" date="2015-04" db="EMBL/GenBank/DDBJ databases">
        <authorList>
            <person name="Syromyatnikov M.Y."/>
            <person name="Popov V.N."/>
        </authorList>
    </citation>
    <scope>NUCLEOTIDE SEQUENCE [LARGE SCALE GENOMIC DNA]</scope>
</reference>
<feature type="transmembrane region" description="Helical" evidence="1">
    <location>
        <begin position="40"/>
        <end position="60"/>
    </location>
</feature>
<protein>
    <submittedName>
        <fullName evidence="2">CLUMA_CG016711, isoform A</fullName>
    </submittedName>
</protein>